<keyword evidence="6" id="KW-0234">DNA repair</keyword>
<name>A0ABR9R348_9FIRM</name>
<dbReference type="InterPro" id="IPR043128">
    <property type="entry name" value="Rev_trsase/Diguanyl_cyclase"/>
</dbReference>
<comment type="caution">
    <text evidence="9">The sequence shown here is derived from an EMBL/GenBank/DDBJ whole genome shotgun (WGS) entry which is preliminary data.</text>
</comment>
<dbReference type="InterPro" id="IPR022880">
    <property type="entry name" value="DNApol_IV"/>
</dbReference>
<keyword evidence="3 6" id="KW-0548">Nucleotidyltransferase</keyword>
<keyword evidence="5 6" id="KW-0239">DNA-directed DNA polymerase</keyword>
<comment type="subcellular location">
    <subcellularLocation>
        <location evidence="6">Cytoplasm</location>
    </subcellularLocation>
</comment>
<dbReference type="Pfam" id="PF11798">
    <property type="entry name" value="IMS_HHH"/>
    <property type="match status" value="1"/>
</dbReference>
<dbReference type="PANTHER" id="PTHR11076">
    <property type="entry name" value="DNA REPAIR POLYMERASE UMUC / TRANSFERASE FAMILY MEMBER"/>
    <property type="match status" value="1"/>
</dbReference>
<dbReference type="SUPFAM" id="SSF100879">
    <property type="entry name" value="Lesion bypass DNA polymerase (Y-family), little finger domain"/>
    <property type="match status" value="1"/>
</dbReference>
<keyword evidence="6" id="KW-0238">DNA-binding</keyword>
<evidence type="ECO:0000256" key="5">
    <source>
        <dbReference type="ARBA" id="ARBA00022932"/>
    </source>
</evidence>
<dbReference type="Proteomes" id="UP000768567">
    <property type="component" value="Unassembled WGS sequence"/>
</dbReference>
<comment type="catalytic activity">
    <reaction evidence="6">
        <text>DNA(n) + a 2'-deoxyribonucleoside 5'-triphosphate = DNA(n+1) + diphosphate</text>
        <dbReference type="Rhea" id="RHEA:22508"/>
        <dbReference type="Rhea" id="RHEA-COMP:17339"/>
        <dbReference type="Rhea" id="RHEA-COMP:17340"/>
        <dbReference type="ChEBI" id="CHEBI:33019"/>
        <dbReference type="ChEBI" id="CHEBI:61560"/>
        <dbReference type="ChEBI" id="CHEBI:173112"/>
        <dbReference type="EC" id="2.7.7.7"/>
    </reaction>
</comment>
<dbReference type="InterPro" id="IPR024728">
    <property type="entry name" value="PolY_HhH_motif"/>
</dbReference>
<feature type="binding site" evidence="6">
    <location>
        <position position="11"/>
    </location>
    <ligand>
        <name>Mg(2+)</name>
        <dbReference type="ChEBI" id="CHEBI:18420"/>
    </ligand>
</feature>
<dbReference type="RefSeq" id="WP_193501007.1">
    <property type="nucleotide sequence ID" value="NZ_JADCKC010000002.1"/>
</dbReference>
<dbReference type="Gene3D" id="3.30.1490.100">
    <property type="entry name" value="DNA polymerase, Y-family, little finger domain"/>
    <property type="match status" value="1"/>
</dbReference>
<feature type="region of interest" description="Disordered" evidence="7">
    <location>
        <begin position="395"/>
        <end position="420"/>
    </location>
</feature>
<evidence type="ECO:0000259" key="8">
    <source>
        <dbReference type="PROSITE" id="PS50173"/>
    </source>
</evidence>
<evidence type="ECO:0000256" key="7">
    <source>
        <dbReference type="SAM" id="MobiDB-lite"/>
    </source>
</evidence>
<dbReference type="Pfam" id="PF00817">
    <property type="entry name" value="IMS"/>
    <property type="match status" value="1"/>
</dbReference>
<dbReference type="CDD" id="cd03586">
    <property type="entry name" value="PolY_Pol_IV_kappa"/>
    <property type="match status" value="1"/>
</dbReference>
<evidence type="ECO:0000256" key="2">
    <source>
        <dbReference type="ARBA" id="ARBA00022457"/>
    </source>
</evidence>
<protein>
    <recommendedName>
        <fullName evidence="6">DNA polymerase IV</fullName>
        <shortName evidence="6">Pol IV</shortName>
        <ecNumber evidence="6">2.7.7.7</ecNumber>
    </recommendedName>
</protein>
<proteinExistence type="inferred from homology"/>
<dbReference type="InterPro" id="IPR043502">
    <property type="entry name" value="DNA/RNA_pol_sf"/>
</dbReference>
<feature type="region of interest" description="Disordered" evidence="7">
    <location>
        <begin position="236"/>
        <end position="257"/>
    </location>
</feature>
<evidence type="ECO:0000256" key="6">
    <source>
        <dbReference type="HAMAP-Rule" id="MF_01113"/>
    </source>
</evidence>
<dbReference type="EMBL" id="JADCKC010000002">
    <property type="protein sequence ID" value="MBE5037574.1"/>
    <property type="molecule type" value="Genomic_DNA"/>
</dbReference>
<dbReference type="HAMAP" id="MF_01113">
    <property type="entry name" value="DNApol_IV"/>
    <property type="match status" value="1"/>
</dbReference>
<keyword evidence="6" id="KW-0460">Magnesium</keyword>
<evidence type="ECO:0000313" key="10">
    <source>
        <dbReference type="Proteomes" id="UP000768567"/>
    </source>
</evidence>
<evidence type="ECO:0000256" key="4">
    <source>
        <dbReference type="ARBA" id="ARBA00022763"/>
    </source>
</evidence>
<feature type="domain" description="UmuC" evidence="8">
    <location>
        <begin position="7"/>
        <end position="195"/>
    </location>
</feature>
<dbReference type="Gene3D" id="1.10.150.20">
    <property type="entry name" value="5' to 3' exonuclease, C-terminal subdomain"/>
    <property type="match status" value="1"/>
</dbReference>
<comment type="cofactor">
    <cofactor evidence="6">
        <name>Mg(2+)</name>
        <dbReference type="ChEBI" id="CHEBI:18420"/>
    </cofactor>
    <text evidence="6">Binds 2 magnesium ions per subunit.</text>
</comment>
<comment type="subunit">
    <text evidence="6">Monomer.</text>
</comment>
<dbReference type="InterPro" id="IPR017961">
    <property type="entry name" value="DNA_pol_Y-fam_little_finger"/>
</dbReference>
<accession>A0ABR9R348</accession>
<keyword evidence="4 6" id="KW-0227">DNA damage</keyword>
<keyword evidence="2 6" id="KW-0515">Mutator protein</keyword>
<dbReference type="SUPFAM" id="SSF56672">
    <property type="entry name" value="DNA/RNA polymerases"/>
    <property type="match status" value="1"/>
</dbReference>
<organism evidence="9 10">
    <name type="scientific">Gemmiger gallinarum</name>
    <dbReference type="NCBI Taxonomy" id="2779354"/>
    <lineage>
        <taxon>Bacteria</taxon>
        <taxon>Bacillati</taxon>
        <taxon>Bacillota</taxon>
        <taxon>Clostridia</taxon>
        <taxon>Eubacteriales</taxon>
        <taxon>Gemmiger</taxon>
    </lineage>
</organism>
<reference evidence="9 10" key="1">
    <citation type="submission" date="2020-10" db="EMBL/GenBank/DDBJ databases">
        <title>ChiBAC.</title>
        <authorList>
            <person name="Zenner C."/>
            <person name="Hitch T.C.A."/>
            <person name="Clavel T."/>
        </authorList>
    </citation>
    <scope>NUCLEOTIDE SEQUENCE [LARGE SCALE GENOMIC DNA]</scope>
    <source>
        <strain evidence="9 10">DSM 109015</strain>
    </source>
</reference>
<evidence type="ECO:0000313" key="9">
    <source>
        <dbReference type="EMBL" id="MBE5037574.1"/>
    </source>
</evidence>
<dbReference type="Pfam" id="PF11799">
    <property type="entry name" value="IMS_C"/>
    <property type="match status" value="1"/>
</dbReference>
<feature type="site" description="Substrate discrimination" evidence="6">
    <location>
        <position position="16"/>
    </location>
</feature>
<dbReference type="Gene3D" id="3.40.1170.60">
    <property type="match status" value="1"/>
</dbReference>
<comment type="similarity">
    <text evidence="1 6">Belongs to the DNA polymerase type-Y family.</text>
</comment>
<dbReference type="InterPro" id="IPR036775">
    <property type="entry name" value="DNA_pol_Y-fam_lit_finger_sf"/>
</dbReference>
<dbReference type="InterPro" id="IPR001126">
    <property type="entry name" value="UmuC"/>
</dbReference>
<sequence length="420" mass="46203">MAARKVWFHVDVNSAFLSWSALRLLQKGETLDLRTVPSAVGGNEEKRHGVVLAKSQAAKKYGIHTGESLFSARLKCPDLIVTPPDFDWYVQCSKGLIAILNDYSPVVEQFSIDEAFVEMTGSEGLFGPPVQAADALRERVLRELGFTVNVGVSVNRLLAKTASDFEKPNRTHTLWPEEVPQKLWPLPVGNLFGVGPSAVRTLDALGIRTVGDLAHADPEVLRGAFGVRGDSLRRHANGIEGTPLGKREVRDNSYGNSVTLPQDLTRPEQADATLLALSESVAGRLRTDGKTARVVTVQLVDNLFRRTSHQTVLANPTNTTETIYQTARKLIRQMWPHRPVRLVGVTAEKTSADQFEQLDLFTDARHSDKQEKLDRAADALRSRFGDKAVVRARLLDPADKPVTPGALSAAKARDKRKKGQ</sequence>
<feature type="binding site" evidence="6">
    <location>
        <position position="113"/>
    </location>
    <ligand>
        <name>Mg(2+)</name>
        <dbReference type="ChEBI" id="CHEBI:18420"/>
    </ligand>
</feature>
<comment type="function">
    <text evidence="6">Poorly processive, error-prone DNA polymerase involved in untargeted mutagenesis. Copies undamaged DNA at stalled replication forks, which arise in vivo from mismatched or misaligned primer ends. These misaligned primers can be extended by PolIV. Exhibits no 3'-5' exonuclease (proofreading) activity. May be involved in translesional synthesis, in conjunction with the beta clamp from PolIII.</text>
</comment>
<dbReference type="PANTHER" id="PTHR11076:SF35">
    <property type="entry name" value="DNA REPAIR PROTEIN HOMOLOG YOBH"/>
    <property type="match status" value="1"/>
</dbReference>
<dbReference type="PROSITE" id="PS50173">
    <property type="entry name" value="UMUC"/>
    <property type="match status" value="1"/>
</dbReference>
<gene>
    <name evidence="6" type="primary">dinB</name>
    <name evidence="9" type="ORF">INF35_07235</name>
</gene>
<keyword evidence="10" id="KW-1185">Reference proteome</keyword>
<feature type="active site" evidence="6">
    <location>
        <position position="114"/>
    </location>
</feature>
<dbReference type="InterPro" id="IPR050116">
    <property type="entry name" value="DNA_polymerase-Y"/>
</dbReference>
<keyword evidence="6" id="KW-0235">DNA replication</keyword>
<keyword evidence="6" id="KW-0808">Transferase</keyword>
<evidence type="ECO:0000256" key="3">
    <source>
        <dbReference type="ARBA" id="ARBA00022695"/>
    </source>
</evidence>
<keyword evidence="6" id="KW-0479">Metal-binding</keyword>
<dbReference type="Gene3D" id="3.30.70.270">
    <property type="match status" value="1"/>
</dbReference>
<evidence type="ECO:0000256" key="1">
    <source>
        <dbReference type="ARBA" id="ARBA00010945"/>
    </source>
</evidence>
<keyword evidence="6" id="KW-0963">Cytoplasm</keyword>
<dbReference type="EC" id="2.7.7.7" evidence="6"/>